<organism evidence="2">
    <name type="scientific">Tunturiibacter empetritectus</name>
    <dbReference type="NCBI Taxonomy" id="3069691"/>
    <lineage>
        <taxon>Bacteria</taxon>
        <taxon>Pseudomonadati</taxon>
        <taxon>Acidobacteriota</taxon>
        <taxon>Terriglobia</taxon>
        <taxon>Terriglobales</taxon>
        <taxon>Acidobacteriaceae</taxon>
        <taxon>Tunturiibacter</taxon>
    </lineage>
</organism>
<feature type="signal peptide" evidence="1">
    <location>
        <begin position="1"/>
        <end position="20"/>
    </location>
</feature>
<dbReference type="EMBL" id="CP132932">
    <property type="protein sequence ID" value="XCB27800.1"/>
    <property type="molecule type" value="Genomic_DNA"/>
</dbReference>
<dbReference type="RefSeq" id="WP_353069827.1">
    <property type="nucleotide sequence ID" value="NZ_CP132932.1"/>
</dbReference>
<protein>
    <submittedName>
        <fullName evidence="2">Uncharacterized protein</fullName>
    </submittedName>
</protein>
<accession>A0AAU7ZFN9</accession>
<name>A0AAU7ZFN9_9BACT</name>
<evidence type="ECO:0000256" key="1">
    <source>
        <dbReference type="SAM" id="SignalP"/>
    </source>
</evidence>
<dbReference type="AlphaFoldDB" id="A0AAU7ZFN9"/>
<sequence>MMRKKMAGAMVGAVAGSVLACCLSVAAQEKGYWRAESSTAQAITGDIGFTGEKMSINFTSFVVAQIRSLEPGEVSAVFDVDSSAGGNGNLFRLDIPAAKKFLHKNTLCGTEDVQWMATYVAGRSLKIAFFSGAKMPVFALNEIANSTDLCGTFSYVR</sequence>
<dbReference type="PROSITE" id="PS51257">
    <property type="entry name" value="PROKAR_LIPOPROTEIN"/>
    <property type="match status" value="1"/>
</dbReference>
<proteinExistence type="predicted"/>
<keyword evidence="1" id="KW-0732">Signal</keyword>
<evidence type="ECO:0000313" key="2">
    <source>
        <dbReference type="EMBL" id="XCB27800.1"/>
    </source>
</evidence>
<dbReference type="KEGG" id="temp:RBB75_05640"/>
<reference evidence="2" key="1">
    <citation type="submission" date="2023-08" db="EMBL/GenBank/DDBJ databases">
        <authorList>
            <person name="Messyasz A."/>
            <person name="Mannisto M.K."/>
            <person name="Kerkhof L.J."/>
            <person name="Haggblom M."/>
        </authorList>
    </citation>
    <scope>NUCLEOTIDE SEQUENCE</scope>
    <source>
        <strain evidence="2">M8UP23</strain>
    </source>
</reference>
<reference evidence="2" key="2">
    <citation type="journal article" date="2024" name="Environ. Microbiol.">
        <title>Genome analysis and description of Tunturibacter gen. nov. expands the diversity of Terriglobia in tundra soils.</title>
        <authorList>
            <person name="Messyasz A."/>
            <person name="Mannisto M.K."/>
            <person name="Kerkhof L.J."/>
            <person name="Haggblom M.M."/>
        </authorList>
    </citation>
    <scope>NUCLEOTIDE SEQUENCE</scope>
    <source>
        <strain evidence="2">M8UP23</strain>
    </source>
</reference>
<gene>
    <name evidence="2" type="ORF">RBB75_05640</name>
</gene>
<feature type="chain" id="PRO_5043347193" evidence="1">
    <location>
        <begin position="21"/>
        <end position="157"/>
    </location>
</feature>